<dbReference type="AlphaFoldDB" id="A0A0D0CFT7"/>
<evidence type="ECO:0000313" key="1">
    <source>
        <dbReference type="EMBL" id="KIK53823.1"/>
    </source>
</evidence>
<accession>A0A0D0CFT7</accession>
<sequence length="128" mass="14557">MDTGWMCQMLLLSEATIDDPVNGLVTDAAHGYCHLCVLCNIGCWVPRLFTVSDGAMRDHYWHNFLGVFELILDITQQKGIEVKDEMFLMVVDFSDAQMLSFKDAFIELMGYFVDVTIISGQELHLLLM</sequence>
<keyword evidence="2" id="KW-1185">Reference proteome</keyword>
<reference evidence="1 2" key="1">
    <citation type="submission" date="2014-04" db="EMBL/GenBank/DDBJ databases">
        <title>Evolutionary Origins and Diversification of the Mycorrhizal Mutualists.</title>
        <authorList>
            <consortium name="DOE Joint Genome Institute"/>
            <consortium name="Mycorrhizal Genomics Consortium"/>
            <person name="Kohler A."/>
            <person name="Kuo A."/>
            <person name="Nagy L.G."/>
            <person name="Floudas D."/>
            <person name="Copeland A."/>
            <person name="Barry K.W."/>
            <person name="Cichocki N."/>
            <person name="Veneault-Fourrey C."/>
            <person name="LaButti K."/>
            <person name="Lindquist E.A."/>
            <person name="Lipzen A."/>
            <person name="Lundell T."/>
            <person name="Morin E."/>
            <person name="Murat C."/>
            <person name="Riley R."/>
            <person name="Ohm R."/>
            <person name="Sun H."/>
            <person name="Tunlid A."/>
            <person name="Henrissat B."/>
            <person name="Grigoriev I.V."/>
            <person name="Hibbett D.S."/>
            <person name="Martin F."/>
        </authorList>
    </citation>
    <scope>NUCLEOTIDE SEQUENCE [LARGE SCALE GENOMIC DNA]</scope>
    <source>
        <strain evidence="1 2">FD-317 M1</strain>
    </source>
</reference>
<gene>
    <name evidence="1" type="ORF">GYMLUDRAFT_63495</name>
</gene>
<organism evidence="1 2">
    <name type="scientific">Collybiopsis luxurians FD-317 M1</name>
    <dbReference type="NCBI Taxonomy" id="944289"/>
    <lineage>
        <taxon>Eukaryota</taxon>
        <taxon>Fungi</taxon>
        <taxon>Dikarya</taxon>
        <taxon>Basidiomycota</taxon>
        <taxon>Agaricomycotina</taxon>
        <taxon>Agaricomycetes</taxon>
        <taxon>Agaricomycetidae</taxon>
        <taxon>Agaricales</taxon>
        <taxon>Marasmiineae</taxon>
        <taxon>Omphalotaceae</taxon>
        <taxon>Collybiopsis</taxon>
        <taxon>Collybiopsis luxurians</taxon>
    </lineage>
</organism>
<dbReference type="Proteomes" id="UP000053593">
    <property type="component" value="Unassembled WGS sequence"/>
</dbReference>
<protein>
    <submittedName>
        <fullName evidence="1">Unplaced genomic scaffold GYMLUscaffold_75, whole genome shotgun sequence</fullName>
    </submittedName>
</protein>
<dbReference type="HOGENOM" id="CLU_1959838_0_0_1"/>
<proteinExistence type="predicted"/>
<dbReference type="EMBL" id="KN834823">
    <property type="protein sequence ID" value="KIK53823.1"/>
    <property type="molecule type" value="Genomic_DNA"/>
</dbReference>
<name>A0A0D0CFT7_9AGAR</name>
<dbReference type="OrthoDB" id="3046222at2759"/>
<evidence type="ECO:0000313" key="2">
    <source>
        <dbReference type="Proteomes" id="UP000053593"/>
    </source>
</evidence>